<dbReference type="EMBL" id="CACTIH010007302">
    <property type="protein sequence ID" value="CAA3008645.1"/>
    <property type="molecule type" value="Genomic_DNA"/>
</dbReference>
<protein>
    <submittedName>
        <fullName evidence="1">F-box PP2-B15-like</fullName>
    </submittedName>
</protein>
<dbReference type="PANTHER" id="PTHR32278:SF15">
    <property type="entry name" value="F-BOX PROTEIN PP2-B13-RELATED"/>
    <property type="match status" value="1"/>
</dbReference>
<dbReference type="AlphaFoldDB" id="A0A8S0TUK2"/>
<accession>A0A8S0TUK2</accession>
<name>A0A8S0TUK2_OLEEU</name>
<dbReference type="Gramene" id="OE9A018773T1">
    <property type="protein sequence ID" value="OE9A018773C1"/>
    <property type="gene ID" value="OE9A018773"/>
</dbReference>
<proteinExistence type="predicted"/>
<dbReference type="CDD" id="cd22162">
    <property type="entry name" value="F-box_AtSKIP3-like"/>
    <property type="match status" value="1"/>
</dbReference>
<evidence type="ECO:0000313" key="2">
    <source>
        <dbReference type="Proteomes" id="UP000594638"/>
    </source>
</evidence>
<reference evidence="1 2" key="1">
    <citation type="submission" date="2019-12" db="EMBL/GenBank/DDBJ databases">
        <authorList>
            <person name="Alioto T."/>
            <person name="Alioto T."/>
            <person name="Gomez Garrido J."/>
        </authorList>
    </citation>
    <scope>NUCLEOTIDE SEQUENCE [LARGE SCALE GENOMIC DNA]</scope>
</reference>
<sequence length="283" mass="31818">MEMACPNIKTLPEDCVSTILSLTTPQDACKMLLVSPAVRSAAESDTVWDRFLPCDCLDIVARSDIPLKFSSKKELFFILSDSILIDGGNKAFALEKSSGLKSYILSARELSILYSNEQNSWSWKSIPNSRFAEVAELKTAGRLEIQGTIRTRILSPNTTYGAYLLIKISDRAFGLDSIPCETSIIASDRVLDTNTTYLREPDNKKQQLENLFYRNRMQMLKERVNKGDEKLPSKKKDGWLEIELGEFSVSESDEVVTMSLMETKGHQLKGGLIIQGIEVRPKY</sequence>
<dbReference type="Proteomes" id="UP000594638">
    <property type="component" value="Unassembled WGS sequence"/>
</dbReference>
<keyword evidence="2" id="KW-1185">Reference proteome</keyword>
<evidence type="ECO:0000313" key="1">
    <source>
        <dbReference type="EMBL" id="CAA3008645.1"/>
    </source>
</evidence>
<dbReference type="InterPro" id="IPR025886">
    <property type="entry name" value="PP2-like"/>
</dbReference>
<dbReference type="Pfam" id="PF14299">
    <property type="entry name" value="PP2"/>
    <property type="match status" value="1"/>
</dbReference>
<dbReference type="InterPro" id="IPR036047">
    <property type="entry name" value="F-box-like_dom_sf"/>
</dbReference>
<organism evidence="1 2">
    <name type="scientific">Olea europaea subsp. europaea</name>
    <dbReference type="NCBI Taxonomy" id="158383"/>
    <lineage>
        <taxon>Eukaryota</taxon>
        <taxon>Viridiplantae</taxon>
        <taxon>Streptophyta</taxon>
        <taxon>Embryophyta</taxon>
        <taxon>Tracheophyta</taxon>
        <taxon>Spermatophyta</taxon>
        <taxon>Magnoliopsida</taxon>
        <taxon>eudicotyledons</taxon>
        <taxon>Gunneridae</taxon>
        <taxon>Pentapetalae</taxon>
        <taxon>asterids</taxon>
        <taxon>lamiids</taxon>
        <taxon>Lamiales</taxon>
        <taxon>Oleaceae</taxon>
        <taxon>Oleeae</taxon>
        <taxon>Olea</taxon>
    </lineage>
</organism>
<dbReference type="SUPFAM" id="SSF81383">
    <property type="entry name" value="F-box domain"/>
    <property type="match status" value="1"/>
</dbReference>
<comment type="caution">
    <text evidence="1">The sequence shown here is derived from an EMBL/GenBank/DDBJ whole genome shotgun (WGS) entry which is preliminary data.</text>
</comment>
<dbReference type="OrthoDB" id="1918565at2759"/>
<gene>
    <name evidence="1" type="ORF">OLEA9_A018773</name>
</gene>
<dbReference type="PANTHER" id="PTHR32278">
    <property type="entry name" value="F-BOX DOMAIN-CONTAINING PROTEIN"/>
    <property type="match status" value="1"/>
</dbReference>